<dbReference type="RefSeq" id="WP_273638724.1">
    <property type="nucleotide sequence ID" value="NZ_JAQQXP010000001.1"/>
</dbReference>
<dbReference type="SUPFAM" id="SSF50249">
    <property type="entry name" value="Nucleic acid-binding proteins"/>
    <property type="match status" value="1"/>
</dbReference>
<dbReference type="EMBL" id="JAQQXP010000001">
    <property type="protein sequence ID" value="MDC8830039.1"/>
    <property type="molecule type" value="Genomic_DNA"/>
</dbReference>
<comment type="caution">
    <text evidence="10">The sequence shown here is derived from an EMBL/GenBank/DDBJ whole genome shotgun (WGS) entry which is preliminary data.</text>
</comment>
<evidence type="ECO:0000259" key="9">
    <source>
        <dbReference type="Pfam" id="PF11967"/>
    </source>
</evidence>
<dbReference type="InterPro" id="IPR042242">
    <property type="entry name" value="RecO_C"/>
</dbReference>
<proteinExistence type="inferred from homology"/>
<evidence type="ECO:0000256" key="8">
    <source>
        <dbReference type="HAMAP-Rule" id="MF_00201"/>
    </source>
</evidence>
<dbReference type="InterPro" id="IPR022572">
    <property type="entry name" value="DNA_rep/recomb_RecO_N"/>
</dbReference>
<feature type="domain" description="DNA replication/recombination mediator RecO N-terminal" evidence="9">
    <location>
        <begin position="6"/>
        <end position="77"/>
    </location>
</feature>
<dbReference type="Gene3D" id="1.20.1440.120">
    <property type="entry name" value="Recombination protein O, C-terminal domain"/>
    <property type="match status" value="1"/>
</dbReference>
<dbReference type="PANTHER" id="PTHR33991">
    <property type="entry name" value="DNA REPAIR PROTEIN RECO"/>
    <property type="match status" value="1"/>
</dbReference>
<dbReference type="InterPro" id="IPR037278">
    <property type="entry name" value="ARFGAP/RecO"/>
</dbReference>
<keyword evidence="6 8" id="KW-0234">DNA repair</keyword>
<evidence type="ECO:0000256" key="7">
    <source>
        <dbReference type="ARBA" id="ARBA00033409"/>
    </source>
</evidence>
<comment type="similarity">
    <text evidence="2 8">Belongs to the RecO family.</text>
</comment>
<dbReference type="Pfam" id="PF11967">
    <property type="entry name" value="RecO_N"/>
    <property type="match status" value="1"/>
</dbReference>
<evidence type="ECO:0000256" key="1">
    <source>
        <dbReference type="ARBA" id="ARBA00003065"/>
    </source>
</evidence>
<dbReference type="InterPro" id="IPR012340">
    <property type="entry name" value="NA-bd_OB-fold"/>
</dbReference>
<evidence type="ECO:0000256" key="4">
    <source>
        <dbReference type="ARBA" id="ARBA00022763"/>
    </source>
</evidence>
<protein>
    <recommendedName>
        <fullName evidence="3 8">DNA repair protein RecO</fullName>
    </recommendedName>
    <alternativeName>
        <fullName evidence="7 8">Recombination protein O</fullName>
    </alternativeName>
</protein>
<keyword evidence="11" id="KW-1185">Reference proteome</keyword>
<evidence type="ECO:0000313" key="11">
    <source>
        <dbReference type="Proteomes" id="UP001218788"/>
    </source>
</evidence>
<accession>A0ABT5KZ51</accession>
<sequence length="232" mass="25923">MLQGWLNAYVLHRRPYRETSFIVDFFSLELGRVSAVARGVRSAKSDRRSLLQPFQSLRIQLSGKADLKNLSQLEAAGPMNTIVGEALYCALYVNELTNRVLPNAVETPELYGRYGETLAGLQQTPHSPALVLRQYELALLQELGVMPDFTTDAATEQPLEPALHYELIPELGFCAVKQPSRLSFQGSELLLLQDGIFNQQSLPAAKRLCRIALHPFVGDKPLKSRELFLASR</sequence>
<evidence type="ECO:0000256" key="6">
    <source>
        <dbReference type="ARBA" id="ARBA00023204"/>
    </source>
</evidence>
<reference evidence="10 11" key="1">
    <citation type="submission" date="2022-10" db="EMBL/GenBank/DDBJ databases">
        <title>Alteromonas sp. chi3 Genome sequencing.</title>
        <authorList>
            <person name="Park S."/>
        </authorList>
    </citation>
    <scope>NUCLEOTIDE SEQUENCE [LARGE SCALE GENOMIC DNA]</scope>
    <source>
        <strain evidence="11">chi3</strain>
    </source>
</reference>
<gene>
    <name evidence="8 10" type="primary">recO</name>
    <name evidence="10" type="ORF">OIK42_04585</name>
</gene>
<keyword evidence="5 8" id="KW-0233">DNA recombination</keyword>
<name>A0ABT5KZ51_9ALTE</name>
<comment type="function">
    <text evidence="1 8">Involved in DNA repair and RecF pathway recombination.</text>
</comment>
<evidence type="ECO:0000256" key="3">
    <source>
        <dbReference type="ARBA" id="ARBA00021310"/>
    </source>
</evidence>
<dbReference type="InterPro" id="IPR003717">
    <property type="entry name" value="RecO"/>
</dbReference>
<evidence type="ECO:0000313" key="10">
    <source>
        <dbReference type="EMBL" id="MDC8830039.1"/>
    </source>
</evidence>
<keyword evidence="4 8" id="KW-0227">DNA damage</keyword>
<dbReference type="NCBIfam" id="TIGR00613">
    <property type="entry name" value="reco"/>
    <property type="match status" value="1"/>
</dbReference>
<dbReference type="SUPFAM" id="SSF57863">
    <property type="entry name" value="ArfGap/RecO-like zinc finger"/>
    <property type="match status" value="1"/>
</dbReference>
<dbReference type="Gene3D" id="2.40.50.140">
    <property type="entry name" value="Nucleic acid-binding proteins"/>
    <property type="match status" value="1"/>
</dbReference>
<dbReference type="Pfam" id="PF02565">
    <property type="entry name" value="RecO_C"/>
    <property type="match status" value="1"/>
</dbReference>
<organism evidence="10 11">
    <name type="scientific">Alteromonas gilva</name>
    <dbReference type="NCBI Taxonomy" id="2987522"/>
    <lineage>
        <taxon>Bacteria</taxon>
        <taxon>Pseudomonadati</taxon>
        <taxon>Pseudomonadota</taxon>
        <taxon>Gammaproteobacteria</taxon>
        <taxon>Alteromonadales</taxon>
        <taxon>Alteromonadaceae</taxon>
        <taxon>Alteromonas/Salinimonas group</taxon>
        <taxon>Alteromonas</taxon>
    </lineage>
</organism>
<evidence type="ECO:0000256" key="5">
    <source>
        <dbReference type="ARBA" id="ARBA00023172"/>
    </source>
</evidence>
<dbReference type="PANTHER" id="PTHR33991:SF1">
    <property type="entry name" value="DNA REPAIR PROTEIN RECO"/>
    <property type="match status" value="1"/>
</dbReference>
<dbReference type="Proteomes" id="UP001218788">
    <property type="component" value="Unassembled WGS sequence"/>
</dbReference>
<dbReference type="HAMAP" id="MF_00201">
    <property type="entry name" value="RecO"/>
    <property type="match status" value="1"/>
</dbReference>
<evidence type="ECO:0000256" key="2">
    <source>
        <dbReference type="ARBA" id="ARBA00007452"/>
    </source>
</evidence>